<name>A0A926Y131_9BACT</name>
<sequence length="247" mass="28587">MSFQRLQIRYQTARSLPAPYAYFYTLSLTSAGASGLQVELAITYPDREDIDDDELIAEGFTRDDDFSWSGQLPKVWLETVAALVTKTRLRPLNEDELGEDDDFWEITVDTQGKEQQKGAPANADQWQYLVQELIQAAYEVIGREHPFHLTYLDLNSRRSDTKLDLTASFVDRNVRIVSNLNGQERSKTMPWATLQKLMGQVYEHDYDPEEALLKRPKRDGQWLNLGGEEWYDISDFRKLINQLTDLL</sequence>
<organism evidence="1 2">
    <name type="scientific">Spirosoma profusum</name>
    <dbReference type="NCBI Taxonomy" id="2771354"/>
    <lineage>
        <taxon>Bacteria</taxon>
        <taxon>Pseudomonadati</taxon>
        <taxon>Bacteroidota</taxon>
        <taxon>Cytophagia</taxon>
        <taxon>Cytophagales</taxon>
        <taxon>Cytophagaceae</taxon>
        <taxon>Spirosoma</taxon>
    </lineage>
</organism>
<protein>
    <submittedName>
        <fullName evidence="1">Uncharacterized protein</fullName>
    </submittedName>
</protein>
<reference evidence="1" key="1">
    <citation type="submission" date="2020-09" db="EMBL/GenBank/DDBJ databases">
        <authorList>
            <person name="Kim M.K."/>
        </authorList>
    </citation>
    <scope>NUCLEOTIDE SEQUENCE</scope>
    <source>
        <strain evidence="1">BT702</strain>
    </source>
</reference>
<dbReference type="Proteomes" id="UP000598820">
    <property type="component" value="Unassembled WGS sequence"/>
</dbReference>
<dbReference type="AlphaFoldDB" id="A0A926Y131"/>
<dbReference type="RefSeq" id="WP_190887836.1">
    <property type="nucleotide sequence ID" value="NZ_JACWZY010000011.1"/>
</dbReference>
<comment type="caution">
    <text evidence="1">The sequence shown here is derived from an EMBL/GenBank/DDBJ whole genome shotgun (WGS) entry which is preliminary data.</text>
</comment>
<dbReference type="EMBL" id="JACWZY010000011">
    <property type="protein sequence ID" value="MBD2701987.1"/>
    <property type="molecule type" value="Genomic_DNA"/>
</dbReference>
<keyword evidence="2" id="KW-1185">Reference proteome</keyword>
<gene>
    <name evidence="1" type="ORF">IC229_15160</name>
</gene>
<evidence type="ECO:0000313" key="2">
    <source>
        <dbReference type="Proteomes" id="UP000598820"/>
    </source>
</evidence>
<proteinExistence type="predicted"/>
<evidence type="ECO:0000313" key="1">
    <source>
        <dbReference type="EMBL" id="MBD2701987.1"/>
    </source>
</evidence>
<accession>A0A926Y131</accession>